<evidence type="ECO:0000313" key="4">
    <source>
        <dbReference type="Proteomes" id="UP001277761"/>
    </source>
</evidence>
<dbReference type="InterPro" id="IPR019965">
    <property type="entry name" value="PPOX_F420-dep_Rv2061_put"/>
</dbReference>
<reference evidence="3 4" key="1">
    <citation type="submission" date="2023-11" db="EMBL/GenBank/DDBJ databases">
        <authorList>
            <person name="Xu M."/>
            <person name="Jiang T."/>
        </authorList>
    </citation>
    <scope>NUCLEOTIDE SEQUENCE [LARGE SCALE GENOMIC DNA]</scope>
    <source>
        <strain evidence="3 4">SD</strain>
    </source>
</reference>
<evidence type="ECO:0000313" key="3">
    <source>
        <dbReference type="EMBL" id="MDX8151945.1"/>
    </source>
</evidence>
<feature type="domain" description="Pyridoxamine 5'-phosphate oxidase N-terminal" evidence="2">
    <location>
        <begin position="46"/>
        <end position="133"/>
    </location>
</feature>
<keyword evidence="1 3" id="KW-0560">Oxidoreductase</keyword>
<dbReference type="InterPro" id="IPR012349">
    <property type="entry name" value="Split_barrel_FMN-bd"/>
</dbReference>
<comment type="caution">
    <text evidence="3">The sequence shown here is derived from an EMBL/GenBank/DDBJ whole genome shotgun (WGS) entry which is preliminary data.</text>
</comment>
<organism evidence="3 4">
    <name type="scientific">Patulibacter brassicae</name>
    <dbReference type="NCBI Taxonomy" id="1705717"/>
    <lineage>
        <taxon>Bacteria</taxon>
        <taxon>Bacillati</taxon>
        <taxon>Actinomycetota</taxon>
        <taxon>Thermoleophilia</taxon>
        <taxon>Solirubrobacterales</taxon>
        <taxon>Patulibacteraceae</taxon>
        <taxon>Patulibacter</taxon>
    </lineage>
</organism>
<dbReference type="InterPro" id="IPR011576">
    <property type="entry name" value="Pyridox_Oxase_N"/>
</dbReference>
<dbReference type="InterPro" id="IPR052019">
    <property type="entry name" value="F420H2_bilvrd_red/Heme_oxyg"/>
</dbReference>
<dbReference type="PANTHER" id="PTHR35176">
    <property type="entry name" value="HEME OXYGENASE HI_0854-RELATED"/>
    <property type="match status" value="1"/>
</dbReference>
<gene>
    <name evidence="3" type="ORF">SK069_10105</name>
</gene>
<dbReference type="EMBL" id="JAXAVX010000004">
    <property type="protein sequence ID" value="MDX8151945.1"/>
    <property type="molecule type" value="Genomic_DNA"/>
</dbReference>
<evidence type="ECO:0000256" key="1">
    <source>
        <dbReference type="ARBA" id="ARBA00023002"/>
    </source>
</evidence>
<keyword evidence="4" id="KW-1185">Reference proteome</keyword>
<dbReference type="PANTHER" id="PTHR35176:SF11">
    <property type="entry name" value="PYRIDOXAMINE 5'-PHOSPHATE OXIDASE FAMILY PROTEIN"/>
    <property type="match status" value="1"/>
</dbReference>
<accession>A0ABU4VJE0</accession>
<dbReference type="NCBIfam" id="TIGR03666">
    <property type="entry name" value="Rv2061_F420"/>
    <property type="match status" value="1"/>
</dbReference>
<dbReference type="GO" id="GO:0016491">
    <property type="term" value="F:oxidoreductase activity"/>
    <property type="evidence" value="ECO:0007669"/>
    <property type="project" value="UniProtKB-KW"/>
</dbReference>
<protein>
    <submittedName>
        <fullName evidence="3">PPOX class F420-dependent oxidoreductase</fullName>
        <ecNumber evidence="3">1.-.-.-</ecNumber>
    </submittedName>
</protein>
<proteinExistence type="predicted"/>
<sequence length="160" mass="17867">MTGLRRRLVTVAKGPLQAARSPRAEEVLARPVRREETFASLAGGDHVLLVTYTRDGRAIPTPVWFALDGDRTLYVWTEIGAVKVKRLRRDPSALLARCDVRGVPLGDPISARGRVLDTPQERERAERVVRSSWSLGQRLFARGADRLTDVHYLAFEPATP</sequence>
<dbReference type="Proteomes" id="UP001277761">
    <property type="component" value="Unassembled WGS sequence"/>
</dbReference>
<dbReference type="EC" id="1.-.-.-" evidence="3"/>
<evidence type="ECO:0000259" key="2">
    <source>
        <dbReference type="Pfam" id="PF01243"/>
    </source>
</evidence>
<dbReference type="Pfam" id="PF01243">
    <property type="entry name" value="PNPOx_N"/>
    <property type="match status" value="1"/>
</dbReference>
<name>A0ABU4VJE0_9ACTN</name>
<dbReference type="SUPFAM" id="SSF50475">
    <property type="entry name" value="FMN-binding split barrel"/>
    <property type="match status" value="1"/>
</dbReference>
<dbReference type="Gene3D" id="2.30.110.10">
    <property type="entry name" value="Electron Transport, Fmn-binding Protein, Chain A"/>
    <property type="match status" value="1"/>
</dbReference>
<dbReference type="RefSeq" id="WP_319954100.1">
    <property type="nucleotide sequence ID" value="NZ_JAXAVX010000004.1"/>
</dbReference>